<gene>
    <name evidence="2" type="ORF">ALO_04488</name>
</gene>
<reference evidence="2 3" key="1">
    <citation type="journal article" date="2011" name="EMBO J.">
        <title>Structural diversity of bacterial flagellar motors.</title>
        <authorList>
            <person name="Chen S."/>
            <person name="Beeby M."/>
            <person name="Murphy G.E."/>
            <person name="Leadbetter J.R."/>
            <person name="Hendrixson D.R."/>
            <person name="Briegel A."/>
            <person name="Li Z."/>
            <person name="Shi J."/>
            <person name="Tocheva E.I."/>
            <person name="Muller A."/>
            <person name="Dobro M.J."/>
            <person name="Jensen G.J."/>
        </authorList>
    </citation>
    <scope>NUCLEOTIDE SEQUENCE [LARGE SCALE GENOMIC DNA]</scope>
    <source>
        <strain evidence="2 3">DSM 6540</strain>
    </source>
</reference>
<keyword evidence="3" id="KW-1185">Reference proteome</keyword>
<protein>
    <submittedName>
        <fullName evidence="2">Uncharacterized protein</fullName>
    </submittedName>
</protein>
<dbReference type="InterPro" id="IPR024485">
    <property type="entry name" value="DUF2680"/>
</dbReference>
<proteinExistence type="predicted"/>
<comment type="caution">
    <text evidence="2">The sequence shown here is derived from an EMBL/GenBank/DDBJ whole genome shotgun (WGS) entry which is preliminary data.</text>
</comment>
<dbReference type="EMBL" id="AFGF01000032">
    <property type="protein sequence ID" value="EGO65129.1"/>
    <property type="molecule type" value="Genomic_DNA"/>
</dbReference>
<dbReference type="Proteomes" id="UP000003240">
    <property type="component" value="Unassembled WGS sequence"/>
</dbReference>
<name>F7NFR6_9FIRM</name>
<evidence type="ECO:0000313" key="3">
    <source>
        <dbReference type="Proteomes" id="UP000003240"/>
    </source>
</evidence>
<sequence length="116" mass="12417">MVLAIAGSVVMAAPGPGGFRGPCGDNPTAQRVNLTDSQKADLAKIAYKMLDLKKQQFQVYVKAGAMTQEVADARMTLMKDRLDKAVKDGTIDRMGMGMGRGYHHSKPGPQPATPNK</sequence>
<accession>F7NFR6</accession>
<dbReference type="AlphaFoldDB" id="F7NFR6"/>
<evidence type="ECO:0000256" key="1">
    <source>
        <dbReference type="SAM" id="MobiDB-lite"/>
    </source>
</evidence>
<feature type="region of interest" description="Disordered" evidence="1">
    <location>
        <begin position="93"/>
        <end position="116"/>
    </location>
</feature>
<evidence type="ECO:0000313" key="2">
    <source>
        <dbReference type="EMBL" id="EGO65129.1"/>
    </source>
</evidence>
<dbReference type="Pfam" id="PF10925">
    <property type="entry name" value="DUF2680"/>
    <property type="match status" value="1"/>
</dbReference>
<organism evidence="2 3">
    <name type="scientific">Acetonema longum DSM 6540</name>
    <dbReference type="NCBI Taxonomy" id="1009370"/>
    <lineage>
        <taxon>Bacteria</taxon>
        <taxon>Bacillati</taxon>
        <taxon>Bacillota</taxon>
        <taxon>Negativicutes</taxon>
        <taxon>Acetonemataceae</taxon>
        <taxon>Acetonema</taxon>
    </lineage>
</organism>
<dbReference type="eggNOG" id="ENOG50309B8">
    <property type="taxonomic scope" value="Bacteria"/>
</dbReference>